<dbReference type="GO" id="GO:0046983">
    <property type="term" value="F:protein dimerization activity"/>
    <property type="evidence" value="ECO:0007669"/>
    <property type="project" value="InterPro"/>
</dbReference>
<dbReference type="GO" id="GO:0043937">
    <property type="term" value="P:regulation of sporulation"/>
    <property type="evidence" value="ECO:0007669"/>
    <property type="project" value="InterPro"/>
</dbReference>
<dbReference type="AlphaFoldDB" id="A0A1S8KY44"/>
<dbReference type="Pfam" id="PF09388">
    <property type="entry name" value="SpoOE-like"/>
    <property type="match status" value="1"/>
</dbReference>
<reference evidence="1 2" key="1">
    <citation type="submission" date="2022-04" db="EMBL/GenBank/DDBJ databases">
        <title>Genome sequence of C. roseum typestrain.</title>
        <authorList>
            <person name="Poehlein A."/>
            <person name="Schoch T."/>
            <person name="Duerre P."/>
            <person name="Daniel R."/>
        </authorList>
    </citation>
    <scope>NUCLEOTIDE SEQUENCE [LARGE SCALE GENOMIC DNA]</scope>
    <source>
        <strain evidence="1 2">DSM 7320</strain>
    </source>
</reference>
<evidence type="ECO:0000313" key="2">
    <source>
        <dbReference type="Proteomes" id="UP000190951"/>
    </source>
</evidence>
<dbReference type="KEGG" id="crw:CROST_017280"/>
<dbReference type="EMBL" id="CP096983">
    <property type="protein sequence ID" value="URZ11012.1"/>
    <property type="molecule type" value="Genomic_DNA"/>
</dbReference>
<dbReference type="InterPro" id="IPR037208">
    <property type="entry name" value="Spo0E-like_sf"/>
</dbReference>
<dbReference type="InterPro" id="IPR036638">
    <property type="entry name" value="HLH_DNA-bd_sf"/>
</dbReference>
<dbReference type="RefSeq" id="WP_077835362.1">
    <property type="nucleotide sequence ID" value="NZ_CP096983.1"/>
</dbReference>
<protein>
    <submittedName>
        <fullName evidence="1">Uncharacterized protein</fullName>
    </submittedName>
</protein>
<dbReference type="SUPFAM" id="SSF140500">
    <property type="entry name" value="BAS1536-like"/>
    <property type="match status" value="1"/>
</dbReference>
<dbReference type="InterPro" id="IPR018540">
    <property type="entry name" value="Spo0E-like"/>
</dbReference>
<proteinExistence type="predicted"/>
<organism evidence="1 2">
    <name type="scientific">Clostridium felsineum</name>
    <dbReference type="NCBI Taxonomy" id="36839"/>
    <lineage>
        <taxon>Bacteria</taxon>
        <taxon>Bacillati</taxon>
        <taxon>Bacillota</taxon>
        <taxon>Clostridia</taxon>
        <taxon>Eubacteriales</taxon>
        <taxon>Clostridiaceae</taxon>
        <taxon>Clostridium</taxon>
    </lineage>
</organism>
<dbReference type="Gene3D" id="4.10.280.10">
    <property type="entry name" value="Helix-loop-helix DNA-binding domain"/>
    <property type="match status" value="1"/>
</dbReference>
<dbReference type="Proteomes" id="UP000190951">
    <property type="component" value="Chromosome"/>
</dbReference>
<name>A0A1S8KY44_9CLOT</name>
<sequence>MKNNIEKLRGELYMLIKNHNLTDSEVLTKSQQLQNQINNFMKKDLKVKVS</sequence>
<accession>A0A1S8KY44</accession>
<keyword evidence="2" id="KW-1185">Reference proteome</keyword>
<evidence type="ECO:0000313" key="1">
    <source>
        <dbReference type="EMBL" id="URZ11012.1"/>
    </source>
</evidence>
<dbReference type="STRING" id="84029.CROST_41850"/>
<gene>
    <name evidence="1" type="ORF">CROST_017280</name>
</gene>